<dbReference type="RefSeq" id="WP_079494286.1">
    <property type="nucleotide sequence ID" value="NZ_FUZT01000011.1"/>
</dbReference>
<reference evidence="5 6" key="1">
    <citation type="submission" date="2017-02" db="EMBL/GenBank/DDBJ databases">
        <authorList>
            <person name="Peterson S.W."/>
        </authorList>
    </citation>
    <scope>NUCLEOTIDE SEQUENCE [LARGE SCALE GENOMIC DNA]</scope>
    <source>
        <strain evidence="5 6">M1</strain>
    </source>
</reference>
<evidence type="ECO:0000256" key="2">
    <source>
        <dbReference type="ARBA" id="ARBA00007131"/>
    </source>
</evidence>
<sequence length="284" mass="31404">MIDKYKIVELQKFAARIRIETLKQIGKRGFGHIGGAMSIVDTLSVLYGEIMNIRPKEPKWDNRDWFICSKGHAGPSIYSALALKGYFPIDKLATLNQNGTMLPSHCDRNLTPGIDMTTGSLGQGASAAVGIALGNKMDERDSYVYLVVGDGEMQEGQVWEAILSASQLKLGNLIMFVDNNKQQLDGYTKDINDLGDIKAKLKTFNWHSQEIDGGSIEEIYNAIEKAKDVKDKPSVIVLNTIKGKGCLFAEKILNNHHMTVNDDQVNEALADLENELSALERMAN</sequence>
<comment type="cofactor">
    <cofactor evidence="1">
        <name>thiamine diphosphate</name>
        <dbReference type="ChEBI" id="CHEBI:58937"/>
    </cofactor>
</comment>
<dbReference type="InterPro" id="IPR005474">
    <property type="entry name" value="Transketolase_N"/>
</dbReference>
<evidence type="ECO:0000256" key="1">
    <source>
        <dbReference type="ARBA" id="ARBA00001964"/>
    </source>
</evidence>
<organism evidence="5 6">
    <name type="scientific">Maledivibacter halophilus</name>
    <dbReference type="NCBI Taxonomy" id="36842"/>
    <lineage>
        <taxon>Bacteria</taxon>
        <taxon>Bacillati</taxon>
        <taxon>Bacillota</taxon>
        <taxon>Clostridia</taxon>
        <taxon>Peptostreptococcales</taxon>
        <taxon>Caminicellaceae</taxon>
        <taxon>Maledivibacter</taxon>
    </lineage>
</organism>
<dbReference type="OrthoDB" id="8732661at2"/>
<accession>A0A1T5M8G6</accession>
<dbReference type="PANTHER" id="PTHR47514:SF1">
    <property type="entry name" value="TRANSKETOLASE N-TERMINAL SECTION-RELATED"/>
    <property type="match status" value="1"/>
</dbReference>
<dbReference type="Pfam" id="PF00456">
    <property type="entry name" value="Transketolase_N"/>
    <property type="match status" value="1"/>
</dbReference>
<keyword evidence="6" id="KW-1185">Reference proteome</keyword>
<dbReference type="Gene3D" id="3.40.50.970">
    <property type="match status" value="1"/>
</dbReference>
<comment type="similarity">
    <text evidence="2">Belongs to the transketolase family.</text>
</comment>
<dbReference type="Proteomes" id="UP000190285">
    <property type="component" value="Unassembled WGS sequence"/>
</dbReference>
<evidence type="ECO:0000256" key="3">
    <source>
        <dbReference type="ARBA" id="ARBA00023052"/>
    </source>
</evidence>
<dbReference type="CDD" id="cd02012">
    <property type="entry name" value="TPP_TK"/>
    <property type="match status" value="1"/>
</dbReference>
<dbReference type="EMBL" id="FUZT01000011">
    <property type="protein sequence ID" value="SKC84542.1"/>
    <property type="molecule type" value="Genomic_DNA"/>
</dbReference>
<evidence type="ECO:0000259" key="4">
    <source>
        <dbReference type="Pfam" id="PF00456"/>
    </source>
</evidence>
<dbReference type="InterPro" id="IPR029061">
    <property type="entry name" value="THDP-binding"/>
</dbReference>
<proteinExistence type="inferred from homology"/>
<feature type="domain" description="Transketolase N-terminal" evidence="4">
    <location>
        <begin position="12"/>
        <end position="268"/>
    </location>
</feature>
<dbReference type="AlphaFoldDB" id="A0A1T5M8G6"/>
<keyword evidence="3" id="KW-0786">Thiamine pyrophosphate</keyword>
<gene>
    <name evidence="5" type="ORF">SAMN02194393_04154</name>
</gene>
<dbReference type="SUPFAM" id="SSF52518">
    <property type="entry name" value="Thiamin diphosphate-binding fold (THDP-binding)"/>
    <property type="match status" value="1"/>
</dbReference>
<name>A0A1T5M8G6_9FIRM</name>
<evidence type="ECO:0000313" key="6">
    <source>
        <dbReference type="Proteomes" id="UP000190285"/>
    </source>
</evidence>
<protein>
    <submittedName>
        <fullName evidence="5">Transketolase</fullName>
    </submittedName>
</protein>
<dbReference type="PANTHER" id="PTHR47514">
    <property type="entry name" value="TRANSKETOLASE N-TERMINAL SECTION-RELATED"/>
    <property type="match status" value="1"/>
</dbReference>
<evidence type="ECO:0000313" key="5">
    <source>
        <dbReference type="EMBL" id="SKC84542.1"/>
    </source>
</evidence>
<dbReference type="STRING" id="36842.SAMN02194393_04154"/>